<dbReference type="EMBL" id="KX098389">
    <property type="protein sequence ID" value="ANJ65139.1"/>
    <property type="molecule type" value="Genomic_DNA"/>
</dbReference>
<dbReference type="RefSeq" id="YP_009286136.1">
    <property type="nucleotide sequence ID" value="NC_031062.2"/>
</dbReference>
<keyword evidence="2" id="KW-1185">Reference proteome</keyword>
<dbReference type="Proteomes" id="UP000202061">
    <property type="component" value="Segment"/>
</dbReference>
<evidence type="ECO:0000313" key="1">
    <source>
        <dbReference type="EMBL" id="ANJ65139.1"/>
    </source>
</evidence>
<dbReference type="GeneID" id="29065773"/>
<sequence length="104" mass="12195">MPYEDVKTGSIYAIRHKPTGLLLRMHPKGFGHSQMDIIDEKLMRPSAPRLFTSERQAKQALIMWLRGKHRQEWEDGIQVYAPNTPRVKEEMEVIEVELIHYVPV</sequence>
<protein>
    <submittedName>
        <fullName evidence="1">Uncharacterized protein</fullName>
    </submittedName>
</protein>
<accession>A0A191ZCM6</accession>
<reference evidence="1" key="1">
    <citation type="submission" date="2017-06" db="EMBL/GenBank/DDBJ databases">
        <authorList>
            <person name="Berg J.A."/>
            <person name="Peck M.D."/>
            <person name="Grossarth S.E."/>
            <person name="Jarvis T.M."/>
            <person name="Merrill B.D."/>
            <person name="Breakwell D.P."/>
            <person name="Burnett S.H."/>
            <person name="Grose J.H."/>
        </authorList>
    </citation>
    <scope>NUCLEOTIDE SEQUENCE [LARGE SCALE GENOMIC DNA]</scope>
</reference>
<organism evidence="1 2">
    <name type="scientific">Erwinia phage vB_EamP_Frozen</name>
    <dbReference type="NCBI Taxonomy" id="1852641"/>
    <lineage>
        <taxon>Viruses</taxon>
        <taxon>Duplodnaviria</taxon>
        <taxon>Heunggongvirae</taxon>
        <taxon>Uroviricota</taxon>
        <taxon>Caudoviricetes</taxon>
        <taxon>Schitoviridae</taxon>
        <taxon>Erskinevirinae</taxon>
        <taxon>Johnsonvirus</taxon>
        <taxon>Johnsonvirus frozen</taxon>
    </lineage>
</organism>
<proteinExistence type="predicted"/>
<dbReference type="KEGG" id="vg:29065773"/>
<evidence type="ECO:0000313" key="2">
    <source>
        <dbReference type="Proteomes" id="UP000202061"/>
    </source>
</evidence>
<name>A0A191ZCM6_9CAUD</name>
<gene>
    <name evidence="1" type="ORF">FROZEN_7</name>
</gene>